<dbReference type="OrthoDB" id="232498at2"/>
<reference evidence="3 4" key="1">
    <citation type="submission" date="2017-04" db="EMBL/GenBank/DDBJ databases">
        <authorList>
            <person name="Afonso C.L."/>
            <person name="Miller P.J."/>
            <person name="Scott M.A."/>
            <person name="Spackman E."/>
            <person name="Goraichik I."/>
            <person name="Dimitrov K.M."/>
            <person name="Suarez D.L."/>
            <person name="Swayne D.E."/>
        </authorList>
    </citation>
    <scope>NUCLEOTIDE SEQUENCE [LARGE SCALE GENOMIC DNA]</scope>
    <source>
        <strain evidence="3 4">VK13</strain>
    </source>
</reference>
<dbReference type="STRING" id="1938817.SAMN06296008_10362"/>
<accession>A0A1W1YHJ0</accession>
<protein>
    <submittedName>
        <fullName evidence="3">Transcriptional regulator</fullName>
    </submittedName>
</protein>
<dbReference type="EMBL" id="FWXJ01000003">
    <property type="protein sequence ID" value="SMC35604.1"/>
    <property type="molecule type" value="Genomic_DNA"/>
</dbReference>
<dbReference type="PANTHER" id="PTHR31350:SF21">
    <property type="entry name" value="F-BOX ONLY PROTEIN 21"/>
    <property type="match status" value="1"/>
</dbReference>
<evidence type="ECO:0000256" key="1">
    <source>
        <dbReference type="ARBA" id="ARBA00007100"/>
    </source>
</evidence>
<keyword evidence="4" id="KW-1185">Reference proteome</keyword>
<dbReference type="Pfam" id="PF13369">
    <property type="entry name" value="Transglut_core2"/>
    <property type="match status" value="1"/>
</dbReference>
<dbReference type="Pfam" id="PF13371">
    <property type="entry name" value="TPR_9"/>
    <property type="match status" value="1"/>
</dbReference>
<evidence type="ECO:0000313" key="4">
    <source>
        <dbReference type="Proteomes" id="UP000192708"/>
    </source>
</evidence>
<comment type="similarity">
    <text evidence="1">Belongs to the UPF0162 family.</text>
</comment>
<dbReference type="PANTHER" id="PTHR31350">
    <property type="entry name" value="SI:DKEY-261L7.2"/>
    <property type="match status" value="1"/>
</dbReference>
<evidence type="ECO:0000313" key="3">
    <source>
        <dbReference type="EMBL" id="SMC35604.1"/>
    </source>
</evidence>
<gene>
    <name evidence="3" type="ORF">SAMN06296008_10362</name>
</gene>
<evidence type="ECO:0000259" key="2">
    <source>
        <dbReference type="Pfam" id="PF13369"/>
    </source>
</evidence>
<feature type="domain" description="Protein SirB1 N-terminal" evidence="2">
    <location>
        <begin position="40"/>
        <end position="197"/>
    </location>
</feature>
<dbReference type="InterPro" id="IPR032698">
    <property type="entry name" value="SirB1_N"/>
</dbReference>
<dbReference type="Proteomes" id="UP000192708">
    <property type="component" value="Unassembled WGS sequence"/>
</dbReference>
<name>A0A1W1YHJ0_9BURK</name>
<dbReference type="AlphaFoldDB" id="A0A1W1YHJ0"/>
<organism evidence="3 4">
    <name type="scientific">Polynucleobacter kasalickyi</name>
    <dbReference type="NCBI Taxonomy" id="1938817"/>
    <lineage>
        <taxon>Bacteria</taxon>
        <taxon>Pseudomonadati</taxon>
        <taxon>Pseudomonadota</taxon>
        <taxon>Betaproteobacteria</taxon>
        <taxon>Burkholderiales</taxon>
        <taxon>Burkholderiaceae</taxon>
        <taxon>Polynucleobacter</taxon>
    </lineage>
</organism>
<dbReference type="RefSeq" id="WP_084282960.1">
    <property type="nucleotide sequence ID" value="NZ_FWXJ01000003.1"/>
</dbReference>
<proteinExistence type="inferred from homology"/>
<sequence>MPTTHLDYFSTLVAEDAHFPLTEAAISVGQHAFPDLDVQAVMDEIDTMSVKLQQRFTPETSHLQKLQHLKHFFFTEMGFGLNTNDYYDPENSYVHSILKSRRGIPISLAIVIIELGGQIGLNIKGISFPNHFLVRISLPQGEVVMDPTTGSSLSKNELQAMLDPYLDAQGYRDELSLPLSLFLRSSGPREILSRFLRNLKAIYSHEDRWERLLSIQQRLAILLPNEIEEIRDRGLAFAQLEYLRPAIADLSKYIQTVPEAKDAPQIREQLAEIEKNLKLH</sequence>